<dbReference type="AlphaFoldDB" id="A0A2M8LB66"/>
<reference evidence="2" key="1">
    <citation type="submission" date="2017-09" db="EMBL/GenBank/DDBJ databases">
        <title>Depth-based differentiation of microbial function through sediment-hosted aquifers and enrichment of novel symbionts in the deep terrestrial subsurface.</title>
        <authorList>
            <person name="Probst A.J."/>
            <person name="Ladd B."/>
            <person name="Jarett J.K."/>
            <person name="Geller-Mcgrath D.E."/>
            <person name="Sieber C.M.K."/>
            <person name="Emerson J.B."/>
            <person name="Anantharaman K."/>
            <person name="Thomas B.C."/>
            <person name="Malmstrom R."/>
            <person name="Stieglmeier M."/>
            <person name="Klingl A."/>
            <person name="Woyke T."/>
            <person name="Ryan C.M."/>
            <person name="Banfield J.F."/>
        </authorList>
    </citation>
    <scope>NUCLEOTIDE SEQUENCE [LARGE SCALE GENOMIC DNA]</scope>
</reference>
<accession>A0A2M8LB66</accession>
<dbReference type="Proteomes" id="UP000228700">
    <property type="component" value="Unassembled WGS sequence"/>
</dbReference>
<gene>
    <name evidence="1" type="ORF">COV01_03415</name>
</gene>
<organism evidence="1 2">
    <name type="scientific">Candidatus Taylorbacteria bacterium CG10_big_fil_rev_8_21_14_0_10_41_48</name>
    <dbReference type="NCBI Taxonomy" id="1975024"/>
    <lineage>
        <taxon>Bacteria</taxon>
        <taxon>Candidatus Tayloriibacteriota</taxon>
    </lineage>
</organism>
<proteinExistence type="predicted"/>
<sequence>MNVLTKSVLQQKEGEIEKWLVEGSFLKPGQRAEVSIRIINDKAATLVICKGRKKCRMDDLTDKLTGDDWNILLSAHFHEPRLNEMVRLFHSCGSEGLSLGDLKAKGLDHVQWFRDMLMARKLPFKIRAANNTANRSACVTTIYKIYKIKTNNPA</sequence>
<comment type="caution">
    <text evidence="1">The sequence shown here is derived from an EMBL/GenBank/DDBJ whole genome shotgun (WGS) entry which is preliminary data.</text>
</comment>
<evidence type="ECO:0000313" key="1">
    <source>
        <dbReference type="EMBL" id="PJE73863.1"/>
    </source>
</evidence>
<dbReference type="EMBL" id="PFEQ01000014">
    <property type="protein sequence ID" value="PJE73863.1"/>
    <property type="molecule type" value="Genomic_DNA"/>
</dbReference>
<protein>
    <submittedName>
        <fullName evidence="1">Uncharacterized protein</fullName>
    </submittedName>
</protein>
<evidence type="ECO:0000313" key="2">
    <source>
        <dbReference type="Proteomes" id="UP000228700"/>
    </source>
</evidence>
<name>A0A2M8LB66_9BACT</name>